<organism evidence="2 3">
    <name type="scientific">Alkalicoccobacillus murimartini</name>
    <dbReference type="NCBI Taxonomy" id="171685"/>
    <lineage>
        <taxon>Bacteria</taxon>
        <taxon>Bacillati</taxon>
        <taxon>Bacillota</taxon>
        <taxon>Bacilli</taxon>
        <taxon>Bacillales</taxon>
        <taxon>Bacillaceae</taxon>
        <taxon>Alkalicoccobacillus</taxon>
    </lineage>
</organism>
<feature type="transmembrane region" description="Helical" evidence="1">
    <location>
        <begin position="12"/>
        <end position="31"/>
    </location>
</feature>
<sequence length="42" mass="4957">MMKFLMEHHSLFGVMTVTIFYFAVGWSIYAVSRLGKEKKNEE</sequence>
<keyword evidence="1" id="KW-0812">Transmembrane</keyword>
<keyword evidence="1" id="KW-1133">Transmembrane helix</keyword>
<name>A0ABT9YL55_9BACI</name>
<dbReference type="Proteomes" id="UP001225034">
    <property type="component" value="Unassembled WGS sequence"/>
</dbReference>
<protein>
    <submittedName>
        <fullName evidence="2">Cbb3-type cytochrome oxidase subunit 3</fullName>
    </submittedName>
</protein>
<gene>
    <name evidence="2" type="ORF">J2S05_003404</name>
</gene>
<keyword evidence="1" id="KW-0472">Membrane</keyword>
<evidence type="ECO:0000256" key="1">
    <source>
        <dbReference type="SAM" id="Phobius"/>
    </source>
</evidence>
<comment type="caution">
    <text evidence="2">The sequence shown here is derived from an EMBL/GenBank/DDBJ whole genome shotgun (WGS) entry which is preliminary data.</text>
</comment>
<proteinExistence type="predicted"/>
<evidence type="ECO:0000313" key="3">
    <source>
        <dbReference type="Proteomes" id="UP001225034"/>
    </source>
</evidence>
<reference evidence="2 3" key="1">
    <citation type="submission" date="2023-07" db="EMBL/GenBank/DDBJ databases">
        <title>Genomic Encyclopedia of Type Strains, Phase IV (KMG-IV): sequencing the most valuable type-strain genomes for metagenomic binning, comparative biology and taxonomic classification.</title>
        <authorList>
            <person name="Goeker M."/>
        </authorList>
    </citation>
    <scope>NUCLEOTIDE SEQUENCE [LARGE SCALE GENOMIC DNA]</scope>
    <source>
        <strain evidence="2 3">DSM 19154</strain>
    </source>
</reference>
<accession>A0ABT9YL55</accession>
<dbReference type="RefSeq" id="WP_306984778.1">
    <property type="nucleotide sequence ID" value="NZ_JAUSUA010000006.1"/>
</dbReference>
<keyword evidence="3" id="KW-1185">Reference proteome</keyword>
<evidence type="ECO:0000313" key="2">
    <source>
        <dbReference type="EMBL" id="MDQ0208592.1"/>
    </source>
</evidence>
<dbReference type="EMBL" id="JAUSUA010000006">
    <property type="protein sequence ID" value="MDQ0208592.1"/>
    <property type="molecule type" value="Genomic_DNA"/>
</dbReference>